<evidence type="ECO:0000256" key="1">
    <source>
        <dbReference type="ARBA" id="ARBA00000971"/>
    </source>
</evidence>
<protein>
    <recommendedName>
        <fullName evidence="2 4">peptidylprolyl isomerase</fullName>
        <ecNumber evidence="2 4">5.2.1.8</ecNumber>
    </recommendedName>
</protein>
<evidence type="ECO:0000313" key="8">
    <source>
        <dbReference type="EMBL" id="MFB9105044.1"/>
    </source>
</evidence>
<dbReference type="RefSeq" id="WP_290272793.1">
    <property type="nucleotide sequence ID" value="NZ_JAUFQP010000013.1"/>
</dbReference>
<dbReference type="PROSITE" id="PS51257">
    <property type="entry name" value="PROKAR_LIPOPROTEIN"/>
    <property type="match status" value="1"/>
</dbReference>
<dbReference type="GO" id="GO:0003755">
    <property type="term" value="F:peptidyl-prolyl cis-trans isomerase activity"/>
    <property type="evidence" value="ECO:0007669"/>
    <property type="project" value="UniProtKB-EC"/>
</dbReference>
<dbReference type="Proteomes" id="UP001589590">
    <property type="component" value="Unassembled WGS sequence"/>
</dbReference>
<evidence type="ECO:0000259" key="7">
    <source>
        <dbReference type="PROSITE" id="PS50059"/>
    </source>
</evidence>
<feature type="region of interest" description="Disordered" evidence="5">
    <location>
        <begin position="262"/>
        <end position="323"/>
    </location>
</feature>
<feature type="chain" id="PRO_5047066134" description="peptidylprolyl isomerase" evidence="6">
    <location>
        <begin position="22"/>
        <end position="323"/>
    </location>
</feature>
<dbReference type="Gene3D" id="3.10.50.40">
    <property type="match status" value="1"/>
</dbReference>
<organism evidence="8 9">
    <name type="scientific">Algibacter miyuki</name>
    <dbReference type="NCBI Taxonomy" id="1306933"/>
    <lineage>
        <taxon>Bacteria</taxon>
        <taxon>Pseudomonadati</taxon>
        <taxon>Bacteroidota</taxon>
        <taxon>Flavobacteriia</taxon>
        <taxon>Flavobacteriales</taxon>
        <taxon>Flavobacteriaceae</taxon>
        <taxon>Algibacter</taxon>
    </lineage>
</organism>
<comment type="caution">
    <text evidence="8">The sequence shown here is derived from an EMBL/GenBank/DDBJ whole genome shotgun (WGS) entry which is preliminary data.</text>
</comment>
<reference evidence="8 9" key="1">
    <citation type="submission" date="2024-09" db="EMBL/GenBank/DDBJ databases">
        <authorList>
            <person name="Sun Q."/>
            <person name="Mori K."/>
        </authorList>
    </citation>
    <scope>NUCLEOTIDE SEQUENCE [LARGE SCALE GENOMIC DNA]</scope>
    <source>
        <strain evidence="8 9">CECT 8300</strain>
    </source>
</reference>
<dbReference type="EMBL" id="JBHMFA010000005">
    <property type="protein sequence ID" value="MFB9105044.1"/>
    <property type="molecule type" value="Genomic_DNA"/>
</dbReference>
<evidence type="ECO:0000256" key="2">
    <source>
        <dbReference type="ARBA" id="ARBA00013194"/>
    </source>
</evidence>
<evidence type="ECO:0000256" key="4">
    <source>
        <dbReference type="PROSITE-ProRule" id="PRU00277"/>
    </source>
</evidence>
<feature type="signal peptide" evidence="6">
    <location>
        <begin position="1"/>
        <end position="21"/>
    </location>
</feature>
<accession>A0ABV5GZG7</accession>
<evidence type="ECO:0000256" key="6">
    <source>
        <dbReference type="SAM" id="SignalP"/>
    </source>
</evidence>
<evidence type="ECO:0000313" key="9">
    <source>
        <dbReference type="Proteomes" id="UP001589590"/>
    </source>
</evidence>
<dbReference type="InterPro" id="IPR046357">
    <property type="entry name" value="PPIase_dom_sf"/>
</dbReference>
<keyword evidence="4 8" id="KW-0413">Isomerase</keyword>
<proteinExistence type="predicted"/>
<name>A0ABV5GZG7_9FLAO</name>
<keyword evidence="3 4" id="KW-0697">Rotamase</keyword>
<feature type="compositionally biased region" description="Acidic residues" evidence="5">
    <location>
        <begin position="262"/>
        <end position="286"/>
    </location>
</feature>
<feature type="domain" description="PPIase FKBP-type" evidence="7">
    <location>
        <begin position="135"/>
        <end position="233"/>
    </location>
</feature>
<dbReference type="PROSITE" id="PS50059">
    <property type="entry name" value="FKBP_PPIASE"/>
    <property type="match status" value="1"/>
</dbReference>
<dbReference type="SUPFAM" id="SSF54534">
    <property type="entry name" value="FKBP-like"/>
    <property type="match status" value="1"/>
</dbReference>
<gene>
    <name evidence="8" type="ORF">ACFFU1_09040</name>
</gene>
<evidence type="ECO:0000256" key="5">
    <source>
        <dbReference type="SAM" id="MobiDB-lite"/>
    </source>
</evidence>
<evidence type="ECO:0000256" key="3">
    <source>
        <dbReference type="ARBA" id="ARBA00023110"/>
    </source>
</evidence>
<dbReference type="InterPro" id="IPR001179">
    <property type="entry name" value="PPIase_FKBP_dom"/>
</dbReference>
<comment type="catalytic activity">
    <reaction evidence="1 4">
        <text>[protein]-peptidylproline (omega=180) = [protein]-peptidylproline (omega=0)</text>
        <dbReference type="Rhea" id="RHEA:16237"/>
        <dbReference type="Rhea" id="RHEA-COMP:10747"/>
        <dbReference type="Rhea" id="RHEA-COMP:10748"/>
        <dbReference type="ChEBI" id="CHEBI:83833"/>
        <dbReference type="ChEBI" id="CHEBI:83834"/>
        <dbReference type="EC" id="5.2.1.8"/>
    </reaction>
</comment>
<keyword evidence="6" id="KW-0732">Signal</keyword>
<dbReference type="EC" id="5.2.1.8" evidence="2 4"/>
<keyword evidence="9" id="KW-1185">Reference proteome</keyword>
<dbReference type="Pfam" id="PF00254">
    <property type="entry name" value="FKBP_C"/>
    <property type="match status" value="1"/>
</dbReference>
<sequence>MSLRKISFLILSLVLVFSACKKDDDGDGIIEFVEADRTEQQAIDNDSILKYFKNHYFNASEISSSTNPKISDLTFTELVEGESVPDGSILLDDLLDNPSATFELEEKEVFYAETDYIIYVLHINQGGGTTVPHFCDTVRVRYEGMLLDNTVFDSAVTPVDFDLLSLIPVWQKVLPSFNTAATYGDNADGTVAYDNHGAAAMFVPSGLGYFSSGSGDISAYSPLIFKFDLLQSFIADHDEDGVPSYLEDLNNDGEFLVNYDDLEDDADDDTDGDGVPDYADTDDDGDGVFTIYEDTDEDGDPTNDIGANNIAKYLDPTETESNL</sequence>